<dbReference type="AlphaFoldDB" id="A0A2P2PEH5"/>
<name>A0A2P2PEH5_RHIMU</name>
<reference evidence="1" key="1">
    <citation type="submission" date="2018-02" db="EMBL/GenBank/DDBJ databases">
        <title>Rhizophora mucronata_Transcriptome.</title>
        <authorList>
            <person name="Meera S.P."/>
            <person name="Sreeshan A."/>
            <person name="Augustine A."/>
        </authorList>
    </citation>
    <scope>NUCLEOTIDE SEQUENCE</scope>
    <source>
        <tissue evidence="1">Leaf</tissue>
    </source>
</reference>
<sequence length="70" mass="8509">MNPEMSLTISHLRHPFFALKPVPVKKLSCSRRQTNQFMRNWNRWKKLSARDQFKFRTVKEVIQTPSICRY</sequence>
<accession>A0A2P2PEH5</accession>
<proteinExistence type="predicted"/>
<evidence type="ECO:0000313" key="1">
    <source>
        <dbReference type="EMBL" id="MBX53136.1"/>
    </source>
</evidence>
<dbReference type="EMBL" id="GGEC01072652">
    <property type="protein sequence ID" value="MBX53136.1"/>
    <property type="molecule type" value="Transcribed_RNA"/>
</dbReference>
<organism evidence="1">
    <name type="scientific">Rhizophora mucronata</name>
    <name type="common">Asiatic mangrove</name>
    <dbReference type="NCBI Taxonomy" id="61149"/>
    <lineage>
        <taxon>Eukaryota</taxon>
        <taxon>Viridiplantae</taxon>
        <taxon>Streptophyta</taxon>
        <taxon>Embryophyta</taxon>
        <taxon>Tracheophyta</taxon>
        <taxon>Spermatophyta</taxon>
        <taxon>Magnoliopsida</taxon>
        <taxon>eudicotyledons</taxon>
        <taxon>Gunneridae</taxon>
        <taxon>Pentapetalae</taxon>
        <taxon>rosids</taxon>
        <taxon>fabids</taxon>
        <taxon>Malpighiales</taxon>
        <taxon>Rhizophoraceae</taxon>
        <taxon>Rhizophora</taxon>
    </lineage>
</organism>
<protein>
    <submittedName>
        <fullName evidence="1">Uncharacterized protein</fullName>
    </submittedName>
</protein>